<organism evidence="6 8">
    <name type="scientific">Treponema socranskii subsp. socranskii VPI DR56BR1116 = ATCC 35536</name>
    <dbReference type="NCBI Taxonomy" id="1125725"/>
    <lineage>
        <taxon>Bacteria</taxon>
        <taxon>Pseudomonadati</taxon>
        <taxon>Spirochaetota</taxon>
        <taxon>Spirochaetia</taxon>
        <taxon>Spirochaetales</taxon>
        <taxon>Treponemataceae</taxon>
        <taxon>Treponema</taxon>
    </lineage>
</organism>
<dbReference type="CDD" id="cd00038">
    <property type="entry name" value="CAP_ED"/>
    <property type="match status" value="1"/>
</dbReference>
<feature type="domain" description="HTH crp-type" evidence="5">
    <location>
        <begin position="196"/>
        <end position="261"/>
    </location>
</feature>
<dbReference type="PATRIC" id="fig|1125725.3.peg.1964"/>
<evidence type="ECO:0000256" key="3">
    <source>
        <dbReference type="ARBA" id="ARBA00023163"/>
    </source>
</evidence>
<dbReference type="Pfam" id="PF13545">
    <property type="entry name" value="HTH_Crp_2"/>
    <property type="match status" value="1"/>
</dbReference>
<dbReference type="EMBL" id="AUZJ01000049">
    <property type="protein sequence ID" value="ERF60076.1"/>
    <property type="molecule type" value="Genomic_DNA"/>
</dbReference>
<proteinExistence type="predicted"/>
<dbReference type="eggNOG" id="COG0664">
    <property type="taxonomic scope" value="Bacteria"/>
</dbReference>
<evidence type="ECO:0000313" key="8">
    <source>
        <dbReference type="Proteomes" id="UP000016412"/>
    </source>
</evidence>
<dbReference type="AlphaFoldDB" id="U1FL13"/>
<dbReference type="SUPFAM" id="SSF51206">
    <property type="entry name" value="cAMP-binding domain-like"/>
    <property type="match status" value="1"/>
</dbReference>
<keyword evidence="2" id="KW-0238">DNA-binding</keyword>
<dbReference type="InterPro" id="IPR012318">
    <property type="entry name" value="HTH_CRP"/>
</dbReference>
<keyword evidence="3" id="KW-0804">Transcription</keyword>
<accession>U1FL13</accession>
<dbReference type="SUPFAM" id="SSF46785">
    <property type="entry name" value="Winged helix' DNA-binding domain"/>
    <property type="match status" value="1"/>
</dbReference>
<dbReference type="PROSITE" id="PS51063">
    <property type="entry name" value="HTH_CRP_2"/>
    <property type="match status" value="1"/>
</dbReference>
<dbReference type="GO" id="GO:0003677">
    <property type="term" value="F:DNA binding"/>
    <property type="evidence" value="ECO:0007669"/>
    <property type="project" value="UniProtKB-KW"/>
</dbReference>
<dbReference type="Proteomes" id="UP000016412">
    <property type="component" value="Unassembled WGS sequence"/>
</dbReference>
<dbReference type="InterPro" id="IPR014710">
    <property type="entry name" value="RmlC-like_jellyroll"/>
</dbReference>
<evidence type="ECO:0000256" key="1">
    <source>
        <dbReference type="ARBA" id="ARBA00023015"/>
    </source>
</evidence>
<dbReference type="STRING" id="1125725.HMPREF1325_0438"/>
<dbReference type="GO" id="GO:0006355">
    <property type="term" value="P:regulation of DNA-templated transcription"/>
    <property type="evidence" value="ECO:0007669"/>
    <property type="project" value="InterPro"/>
</dbReference>
<gene>
    <name evidence="7" type="ORF">HMPREF0860_1832</name>
    <name evidence="6" type="ORF">HMPREF1325_0438</name>
</gene>
<dbReference type="PROSITE" id="PS50042">
    <property type="entry name" value="CNMP_BINDING_3"/>
    <property type="match status" value="1"/>
</dbReference>
<evidence type="ECO:0000256" key="2">
    <source>
        <dbReference type="ARBA" id="ARBA00023125"/>
    </source>
</evidence>
<dbReference type="Pfam" id="PF00027">
    <property type="entry name" value="cNMP_binding"/>
    <property type="match status" value="1"/>
</dbReference>
<dbReference type="InterPro" id="IPR018490">
    <property type="entry name" value="cNMP-bd_dom_sf"/>
</dbReference>
<evidence type="ECO:0000313" key="7">
    <source>
        <dbReference type="EMBL" id="ERJ98950.1"/>
    </source>
</evidence>
<reference evidence="8 9" key="1">
    <citation type="submission" date="2013-08" db="EMBL/GenBank/DDBJ databases">
        <authorList>
            <person name="Durkin A.S."/>
            <person name="Haft D.R."/>
            <person name="McCorrison J."/>
            <person name="Torralba M."/>
            <person name="Gillis M."/>
            <person name="Haft D.H."/>
            <person name="Methe B."/>
            <person name="Sutton G."/>
            <person name="Nelson K.E."/>
        </authorList>
    </citation>
    <scope>NUCLEOTIDE SEQUENCE [LARGE SCALE GENOMIC DNA]</scope>
    <source>
        <strain evidence="7 9">ATCC 35536</strain>
        <strain evidence="6 8">VPI DR56BR1116</strain>
    </source>
</reference>
<keyword evidence="1" id="KW-0805">Transcription regulation</keyword>
<evidence type="ECO:0000259" key="5">
    <source>
        <dbReference type="PROSITE" id="PS51063"/>
    </source>
</evidence>
<sequence length="261" mass="29172">MSFPKGIAVGFNPLCYGAERRGIKSSARIINSVAAATNGEKMLNFYTSFLARTAVFKGIPAKDIDKAIACLRGFYRSFECGQEIYRSGDIVSYAGIVVDGYVHAEQIGVDGKTVLLKEIGRGESFGEALCCLRQANPFLRIISAEKTKVLFIQLPSEDGTNRCGCPYRIIVLENLLREMARDIQHLNMKIQLLAQPTLRDKLLFYLHLTQNALHRNSFTLPFTREKLAQFISADRSAVSRELSRMNREGIIQIEGKTVTLN</sequence>
<comment type="caution">
    <text evidence="6">The sequence shown here is derived from an EMBL/GenBank/DDBJ whole genome shotgun (WGS) entry which is preliminary data.</text>
</comment>
<evidence type="ECO:0000259" key="4">
    <source>
        <dbReference type="PROSITE" id="PS50042"/>
    </source>
</evidence>
<dbReference type="EMBL" id="AVQI01000079">
    <property type="protein sequence ID" value="ERJ98950.1"/>
    <property type="molecule type" value="Genomic_DNA"/>
</dbReference>
<feature type="domain" description="Cyclic nucleotide-binding" evidence="4">
    <location>
        <begin position="55"/>
        <end position="127"/>
    </location>
</feature>
<protein>
    <submittedName>
        <fullName evidence="6">Cyclic nucleotide-binding domain protein</fullName>
    </submittedName>
</protein>
<dbReference type="InterPro" id="IPR036390">
    <property type="entry name" value="WH_DNA-bd_sf"/>
</dbReference>
<evidence type="ECO:0000313" key="9">
    <source>
        <dbReference type="Proteomes" id="UP000016646"/>
    </source>
</evidence>
<dbReference type="SMART" id="SM00419">
    <property type="entry name" value="HTH_CRP"/>
    <property type="match status" value="1"/>
</dbReference>
<keyword evidence="9" id="KW-1185">Reference proteome</keyword>
<dbReference type="InterPro" id="IPR000595">
    <property type="entry name" value="cNMP-bd_dom"/>
</dbReference>
<dbReference type="Proteomes" id="UP000016646">
    <property type="component" value="Unassembled WGS sequence"/>
</dbReference>
<dbReference type="Gene3D" id="2.60.120.10">
    <property type="entry name" value="Jelly Rolls"/>
    <property type="match status" value="1"/>
</dbReference>
<name>U1FL13_TRESO</name>
<evidence type="ECO:0000313" key="6">
    <source>
        <dbReference type="EMBL" id="ERF60076.1"/>
    </source>
</evidence>